<dbReference type="SUPFAM" id="SSF52218">
    <property type="entry name" value="Flavoproteins"/>
    <property type="match status" value="1"/>
</dbReference>
<evidence type="ECO:0000256" key="6">
    <source>
        <dbReference type="ARBA" id="ARBA00022485"/>
    </source>
</evidence>
<dbReference type="Pfam" id="PF03460">
    <property type="entry name" value="NIR_SIR_ferr"/>
    <property type="match status" value="2"/>
</dbReference>
<organism evidence="15 16">
    <name type="scientific">Conidiobolus coronatus (strain ATCC 28846 / CBS 209.66 / NRRL 28638)</name>
    <name type="common">Delacroixia coronata</name>
    <dbReference type="NCBI Taxonomy" id="796925"/>
    <lineage>
        <taxon>Eukaryota</taxon>
        <taxon>Fungi</taxon>
        <taxon>Fungi incertae sedis</taxon>
        <taxon>Zoopagomycota</taxon>
        <taxon>Entomophthoromycotina</taxon>
        <taxon>Entomophthoromycetes</taxon>
        <taxon>Entomophthorales</taxon>
        <taxon>Ancylistaceae</taxon>
        <taxon>Conidiobolus</taxon>
    </lineage>
</organism>
<dbReference type="SUPFAM" id="SSF55124">
    <property type="entry name" value="Nitrite/Sulfite reductase N-terminal domain-like"/>
    <property type="match status" value="2"/>
</dbReference>
<dbReference type="PROSITE" id="PS00365">
    <property type="entry name" value="NIR_SIR"/>
    <property type="match status" value="1"/>
</dbReference>
<reference evidence="15 16" key="1">
    <citation type="journal article" date="2015" name="Genome Biol. Evol.">
        <title>Phylogenomic analyses indicate that early fungi evolved digesting cell walls of algal ancestors of land plants.</title>
        <authorList>
            <person name="Chang Y."/>
            <person name="Wang S."/>
            <person name="Sekimoto S."/>
            <person name="Aerts A.L."/>
            <person name="Choi C."/>
            <person name="Clum A."/>
            <person name="LaButti K.M."/>
            <person name="Lindquist E.A."/>
            <person name="Yee Ngan C."/>
            <person name="Ohm R.A."/>
            <person name="Salamov A.A."/>
            <person name="Grigoriev I.V."/>
            <person name="Spatafora J.W."/>
            <person name="Berbee M.L."/>
        </authorList>
    </citation>
    <scope>NUCLEOTIDE SEQUENCE [LARGE SCALE GENOMIC DNA]</scope>
    <source>
        <strain evidence="15 16">NRRL 28638</strain>
    </source>
</reference>
<dbReference type="Proteomes" id="UP000070444">
    <property type="component" value="Unassembled WGS sequence"/>
</dbReference>
<evidence type="ECO:0000256" key="4">
    <source>
        <dbReference type="ARBA" id="ARBA00010429"/>
    </source>
</evidence>
<keyword evidence="9" id="KW-0521">NADP</keyword>
<dbReference type="InterPro" id="IPR036136">
    <property type="entry name" value="Nit/Sulf_reduc_fer-like_dom_sf"/>
</dbReference>
<dbReference type="GO" id="GO:0000103">
    <property type="term" value="P:sulfate assimilation"/>
    <property type="evidence" value="ECO:0007669"/>
    <property type="project" value="EnsemblFungi"/>
</dbReference>
<dbReference type="InterPro" id="IPR045854">
    <property type="entry name" value="NO2/SO3_Rdtase_4Fe4S_sf"/>
</dbReference>
<protein>
    <recommendedName>
        <fullName evidence="5">assimilatory sulfite reductase (NADPH)</fullName>
        <ecNumber evidence="5">1.8.1.2</ecNumber>
    </recommendedName>
</protein>
<gene>
    <name evidence="15" type="ORF">CONCODRAFT_25924</name>
</gene>
<dbReference type="Pfam" id="PF01077">
    <property type="entry name" value="NIR_SIR"/>
    <property type="match status" value="1"/>
</dbReference>
<comment type="cofactor">
    <cofactor evidence="2">
        <name>[4Fe-4S] cluster</name>
        <dbReference type="ChEBI" id="CHEBI:49883"/>
    </cofactor>
</comment>
<dbReference type="GO" id="GO:0009337">
    <property type="term" value="C:sulfite reductase complex (NADPH)"/>
    <property type="evidence" value="ECO:0007669"/>
    <property type="project" value="EnsemblFungi"/>
</dbReference>
<evidence type="ECO:0000256" key="8">
    <source>
        <dbReference type="ARBA" id="ARBA00022723"/>
    </source>
</evidence>
<dbReference type="GO" id="GO:0004783">
    <property type="term" value="F:sulfite reductase (NADPH) activity"/>
    <property type="evidence" value="ECO:0007669"/>
    <property type="project" value="UniProtKB-EC"/>
</dbReference>
<dbReference type="OrthoDB" id="1688044at2759"/>
<dbReference type="OMA" id="YGSYTQV"/>
<comment type="cofactor">
    <cofactor evidence="1">
        <name>siroheme</name>
        <dbReference type="ChEBI" id="CHEBI:60052"/>
    </cofactor>
</comment>
<comment type="catalytic activity">
    <reaction evidence="13">
        <text>hydrogen sulfide + 3 NADP(+) + 3 H2O = sulfite + 3 NADPH + 4 H(+)</text>
        <dbReference type="Rhea" id="RHEA:13801"/>
        <dbReference type="ChEBI" id="CHEBI:15377"/>
        <dbReference type="ChEBI" id="CHEBI:15378"/>
        <dbReference type="ChEBI" id="CHEBI:17359"/>
        <dbReference type="ChEBI" id="CHEBI:29919"/>
        <dbReference type="ChEBI" id="CHEBI:57783"/>
        <dbReference type="ChEBI" id="CHEBI:58349"/>
        <dbReference type="EC" id="1.8.1.2"/>
    </reaction>
</comment>
<feature type="non-terminal residue" evidence="15">
    <location>
        <position position="1"/>
    </location>
</feature>
<dbReference type="Gene3D" id="3.40.50.970">
    <property type="match status" value="1"/>
</dbReference>
<evidence type="ECO:0000256" key="12">
    <source>
        <dbReference type="ARBA" id="ARBA00023014"/>
    </source>
</evidence>
<dbReference type="GO" id="GO:0020037">
    <property type="term" value="F:heme binding"/>
    <property type="evidence" value="ECO:0007669"/>
    <property type="project" value="InterPro"/>
</dbReference>
<dbReference type="Gene3D" id="3.30.413.10">
    <property type="entry name" value="Sulfite Reductase Hemoprotein, domain 1"/>
    <property type="match status" value="2"/>
</dbReference>
<sequence>NDIPYISLLNQAFDNQLVIANQIGSPSIYGQSTHNRPEYGYGTILAQIKRRQQFVDLVTNVTLNSKLNIDTELRAGLSQWLLAKDSFEKSKAHSDSLIQLLAKSNIEGVSELEEINSQSYLFTKPSYWLVGSDEWSYDLSNSGLQNVISSGEDINILVLETENLDESQAKDVTRPRKKDLGLYAMNFGDVYVASSAINYSYSQAFKLVLEANEFKGPSVVLGYLPIVTGKDKDSLSDVVTLQQTKVAIDTGKWPIYRWLPSTEENGEDQFELFSSSIRKEIQAFLDRSSHLSALSRKVANIPKAQIGSQQINARAQIESKVQDAKDALNALLNGLNGPPLVVLYGSDGGRGEEVARRLDHGAKIRGFSSRCHPANEVPVEDIQHESIVLFVVSTAGQGEFPVNAKEFWKGLSASETTLPNLRFAVFGLGDSKYWPKEEDIIFYNKPGKDIHKKLASLNAQPIIDIGLGDDQDSDGFETQLQAWEPELWKALGAEVISGASDQFVLPTTLSDHDNKLQSNYMRGTIAEGLLDESTGGLSDRDTKLTKFHGIYQQDDRDIREERIERGLEFAYSFMARMRGCAGVFTTAQWLAMDKVAEEHCDGGLKITTRQTLQFHGILKKDLRKAIQGVNKALMTTLAACGDVNRNIMLTSVPVKKSIHDEIFQFSLKLDAHLLPNTNSYHEIWLDDKIVAGQAVQDVEPLYGPSYLPRKFKIAIAIPPSNDVDVRAHCLGYIAIIENDKVIGYNVTVGGGMGATHNNKKTYPRIADLLGFCTPEQAIEVGEKVMLIQRDFGERLNRKHARLKYTIEDMGAEKFKEELANRLGYPLQPAKPYEFKDNADKFGWQTDPDGLWHYNLYLENGRIRDTPGRPWKTGLREIANTHKDVFLLTPNQNLIIKNVKSEDKVKLQELMDKYNLSNVDFSQLRLNSMACVALPTCGLAMAEAERYLPKLIDRLDETILDCGLRDDSIIIRMSGCPNGCSRPYIAEIALVGKAPNTYNLFLGGGFYGDRVAKLYKESVDEEQILEVLRPLIKRYSLE</sequence>
<dbReference type="InterPro" id="IPR006066">
    <property type="entry name" value="NO2/SO3_Rdtase_FeS/sirohaem_BS"/>
</dbReference>
<evidence type="ECO:0000256" key="1">
    <source>
        <dbReference type="ARBA" id="ARBA00001929"/>
    </source>
</evidence>
<dbReference type="PANTHER" id="PTHR11493">
    <property type="entry name" value="SULFITE REDUCTASE [NADPH] SUBUNIT BETA-RELATED"/>
    <property type="match status" value="1"/>
</dbReference>
<dbReference type="FunFam" id="3.30.413.10:FF:000004">
    <property type="entry name" value="Sulfite reductase [NADPH] hemoprotein beta-component"/>
    <property type="match status" value="1"/>
</dbReference>
<dbReference type="GO" id="GO:0051539">
    <property type="term" value="F:4 iron, 4 sulfur cluster binding"/>
    <property type="evidence" value="ECO:0007669"/>
    <property type="project" value="UniProtKB-KW"/>
</dbReference>
<dbReference type="EC" id="1.8.1.2" evidence="5"/>
<dbReference type="InterPro" id="IPR008254">
    <property type="entry name" value="Flavodoxin/NO_synth"/>
</dbReference>
<dbReference type="STRING" id="796925.A0A137NTM3"/>
<dbReference type="FunFam" id="3.40.50.360:FF:000016">
    <property type="entry name" value="Sulfite reductase subunit beta"/>
    <property type="match status" value="1"/>
</dbReference>
<keyword evidence="12" id="KW-0411">Iron-sulfur</keyword>
<dbReference type="NCBIfam" id="NF010029">
    <property type="entry name" value="PRK13504.1"/>
    <property type="match status" value="1"/>
</dbReference>
<comment type="pathway">
    <text evidence="3">Sulfur metabolism; hydrogen sulfide biosynthesis; hydrogen sulfide from sulfite (NADPH route): step 1/1.</text>
</comment>
<dbReference type="EMBL" id="KQ964787">
    <property type="protein sequence ID" value="KXN65974.1"/>
    <property type="molecule type" value="Genomic_DNA"/>
</dbReference>
<evidence type="ECO:0000256" key="7">
    <source>
        <dbReference type="ARBA" id="ARBA00022617"/>
    </source>
</evidence>
<keyword evidence="16" id="KW-1185">Reference proteome</keyword>
<dbReference type="Gene3D" id="3.40.50.360">
    <property type="match status" value="1"/>
</dbReference>
<dbReference type="GO" id="GO:0046872">
    <property type="term" value="F:metal ion binding"/>
    <property type="evidence" value="ECO:0007669"/>
    <property type="project" value="UniProtKB-KW"/>
</dbReference>
<evidence type="ECO:0000313" key="15">
    <source>
        <dbReference type="EMBL" id="KXN65974.1"/>
    </source>
</evidence>
<evidence type="ECO:0000256" key="11">
    <source>
        <dbReference type="ARBA" id="ARBA00023004"/>
    </source>
</evidence>
<dbReference type="FunFam" id="3.30.413.10:FF:000003">
    <property type="entry name" value="Sulfite reductase [NADPH] hemoprotein beta-component"/>
    <property type="match status" value="1"/>
</dbReference>
<dbReference type="InterPro" id="IPR029061">
    <property type="entry name" value="THDP-binding"/>
</dbReference>
<keyword evidence="10" id="KW-0560">Oxidoreductase</keyword>
<dbReference type="GO" id="GO:0000097">
    <property type="term" value="P:sulfur amino acid biosynthetic process"/>
    <property type="evidence" value="ECO:0007669"/>
    <property type="project" value="EnsemblFungi"/>
</dbReference>
<dbReference type="PROSITE" id="PS50902">
    <property type="entry name" value="FLAVODOXIN_LIKE"/>
    <property type="match status" value="1"/>
</dbReference>
<dbReference type="InterPro" id="IPR001094">
    <property type="entry name" value="Flavdoxin-like"/>
</dbReference>
<accession>A0A137NTM3</accession>
<evidence type="ECO:0000256" key="9">
    <source>
        <dbReference type="ARBA" id="ARBA00022857"/>
    </source>
</evidence>
<dbReference type="InterPro" id="IPR005117">
    <property type="entry name" value="NiRdtase/SiRdtase_haem-b_fer"/>
</dbReference>
<evidence type="ECO:0000256" key="3">
    <source>
        <dbReference type="ARBA" id="ARBA00004774"/>
    </source>
</evidence>
<evidence type="ECO:0000313" key="16">
    <source>
        <dbReference type="Proteomes" id="UP000070444"/>
    </source>
</evidence>
<evidence type="ECO:0000256" key="5">
    <source>
        <dbReference type="ARBA" id="ARBA00012604"/>
    </source>
</evidence>
<keyword evidence="8" id="KW-0479">Metal-binding</keyword>
<dbReference type="SUPFAM" id="SSF52518">
    <property type="entry name" value="Thiamin diphosphate-binding fold (THDP-binding)"/>
    <property type="match status" value="1"/>
</dbReference>
<dbReference type="AlphaFoldDB" id="A0A137NTM3"/>
<feature type="non-terminal residue" evidence="15">
    <location>
        <position position="1037"/>
    </location>
</feature>
<evidence type="ECO:0000256" key="10">
    <source>
        <dbReference type="ARBA" id="ARBA00023002"/>
    </source>
</evidence>
<dbReference type="InterPro" id="IPR006067">
    <property type="entry name" value="NO2/SO3_Rdtase_4Fe4S_dom"/>
</dbReference>
<dbReference type="InterPro" id="IPR029039">
    <property type="entry name" value="Flavoprotein-like_sf"/>
</dbReference>
<keyword evidence="11" id="KW-0408">Iron</keyword>
<dbReference type="GO" id="GO:0010181">
    <property type="term" value="F:FMN binding"/>
    <property type="evidence" value="ECO:0007669"/>
    <property type="project" value="InterPro"/>
</dbReference>
<feature type="domain" description="Flavodoxin-like" evidence="14">
    <location>
        <begin position="340"/>
        <end position="488"/>
    </location>
</feature>
<dbReference type="PRINTS" id="PR00369">
    <property type="entry name" value="FLAVODOXIN"/>
</dbReference>
<dbReference type="PANTHER" id="PTHR11493:SF47">
    <property type="entry name" value="SULFITE REDUCTASE [NADPH] SUBUNIT BETA"/>
    <property type="match status" value="1"/>
</dbReference>
<evidence type="ECO:0000256" key="2">
    <source>
        <dbReference type="ARBA" id="ARBA00001966"/>
    </source>
</evidence>
<evidence type="ECO:0000256" key="13">
    <source>
        <dbReference type="ARBA" id="ARBA00052219"/>
    </source>
</evidence>
<comment type="similarity">
    <text evidence="4">Belongs to the nitrite and sulfite reductase 4Fe-4S domain family.</text>
</comment>
<dbReference type="InterPro" id="IPR045169">
    <property type="entry name" value="NO2/SO3_Rdtase_4Fe4S_prot"/>
</dbReference>
<dbReference type="SUPFAM" id="SSF56014">
    <property type="entry name" value="Nitrite and sulphite reductase 4Fe-4S domain-like"/>
    <property type="match status" value="2"/>
</dbReference>
<dbReference type="PRINTS" id="PR00397">
    <property type="entry name" value="SIROHAEM"/>
</dbReference>
<dbReference type="Pfam" id="PF00258">
    <property type="entry name" value="Flavodoxin_1"/>
    <property type="match status" value="1"/>
</dbReference>
<name>A0A137NTM3_CONC2</name>
<dbReference type="GO" id="GO:0050311">
    <property type="term" value="F:sulfite reductase (ferredoxin) activity"/>
    <property type="evidence" value="ECO:0007669"/>
    <property type="project" value="TreeGrafter"/>
</dbReference>
<keyword evidence="6" id="KW-0004">4Fe-4S</keyword>
<evidence type="ECO:0000259" key="14">
    <source>
        <dbReference type="PROSITE" id="PS50902"/>
    </source>
</evidence>
<proteinExistence type="inferred from homology"/>
<keyword evidence="7" id="KW-0349">Heme</keyword>